<proteinExistence type="evidence at transcript level"/>
<feature type="binding site" evidence="5">
    <location>
        <position position="170"/>
    </location>
    <ligand>
        <name>hydrogencarbonate</name>
        <dbReference type="ChEBI" id="CHEBI:17544"/>
        <label>1</label>
    </ligand>
</feature>
<dbReference type="GO" id="GO:0055037">
    <property type="term" value="C:recycling endosome"/>
    <property type="evidence" value="ECO:0007669"/>
    <property type="project" value="TreeGrafter"/>
</dbReference>
<feature type="binding site" evidence="6">
    <location>
        <position position="536"/>
    </location>
    <ligand>
        <name>Fe(3+)</name>
        <dbReference type="ChEBI" id="CHEBI:29034"/>
        <label>1</label>
    </ligand>
</feature>
<evidence type="ECO:0000313" key="9">
    <source>
        <dbReference type="EMBL" id="JAA63555.1"/>
    </source>
</evidence>
<evidence type="ECO:0000256" key="3">
    <source>
        <dbReference type="ARBA" id="ARBA00022737"/>
    </source>
</evidence>
<dbReference type="Gene3D" id="3.40.190.10">
    <property type="entry name" value="Periplasmic binding protein-like II"/>
    <property type="match status" value="4"/>
</dbReference>
<dbReference type="InterPro" id="IPR001156">
    <property type="entry name" value="Transferrin-like_dom"/>
</dbReference>
<sequence length="823" mass="92267">RCCRSYLLTASAECACVKFEQKLDMWPLSRHLLSWLLLVTLYALPCRSQHDVTWCTVNDAEHLKCTEFAEAVRVSRLFSLTLKCKRAAFKDQCMNFLDNGQANLVELDPGEVYTAGRFHSVIPILAERYGRDRDAGYYSVAVIHARSEFRSLNDLRNKSVCFTSVGDMAGWVVPMATLIHENILEVTDCNNLVKSAASFFGPSCAPNSLIDKHNPTGDNPQKMCELCTGRPGERCSGNDPFAGYQGALHCLMEKGDVAFVKHTTLDEMFFGQPPPDRFRLLCPNGETAQPDQYRTCNWGRVPPNVIVTTSDTLPRVRVQYQEFLKLAVQTFGKPPMGQLPWFYQSLSDSGGYNLNPTPDWIRGFNQSLAAGQPTPSWSGSITTDRPLIVNMTELSKFYLFASGSRYGNATNLLLQDLTTELVPLNGYEQTFTGYLGRHVEHFTKLRRCPVPPAVLCVVSEKEMEKCHRMRTAFKSQMLKPDLNCVRSHSHLGCMHMIRDGLADLVVLEAGDIYRAGHSFGLIPIITEQYNLDEPYYYAVAVTLQGDKETDLLYLKGKTSCHTGINQAAGWVVPLSFLISNERMRSYGCDSARSASEFFSKSCVPGALSREFVGSERSYKNLCDLCHGTSTHFCGRDASEPFYGHTGAFRCLVEGGGQIAFVKHTTVFENTAGRNSMWWARNIMPGDFELVCRDGSRQPQDKYVQCNLGKVASNAIVTSMHKPQSMIDAYINLFVYAQQFYGSKYSEDFTFKMFVSEAAHRDLIFQDSTQQLKPVPLHRRNYVDYLGSDFLQAVRLVDCSGGSSGVQLSIAIMLMCILFLKFLT</sequence>
<dbReference type="PROSITE" id="PS00206">
    <property type="entry name" value="TRANSFERRIN_LIKE_2"/>
    <property type="match status" value="1"/>
</dbReference>
<dbReference type="GO" id="GO:0046872">
    <property type="term" value="F:metal ion binding"/>
    <property type="evidence" value="ECO:0007669"/>
    <property type="project" value="UniProtKB-KW"/>
</dbReference>
<feature type="disulfide bond" evidence="7">
    <location>
        <begin position="602"/>
        <end position="625"/>
    </location>
</feature>
<evidence type="ECO:0000256" key="1">
    <source>
        <dbReference type="ARBA" id="ARBA00004613"/>
    </source>
</evidence>
<dbReference type="SUPFAM" id="SSF53850">
    <property type="entry name" value="Periplasmic binding protein-like II"/>
    <property type="match status" value="2"/>
</dbReference>
<feature type="non-terminal residue" evidence="9">
    <location>
        <position position="1"/>
    </location>
</feature>
<evidence type="ECO:0000259" key="8">
    <source>
        <dbReference type="PROSITE" id="PS51408"/>
    </source>
</evidence>
<reference evidence="9" key="1">
    <citation type="submission" date="2012-11" db="EMBL/GenBank/DDBJ databases">
        <authorList>
            <person name="Lucero-Rivera Y.E."/>
            <person name="Tovar-Ramirez D."/>
        </authorList>
    </citation>
    <scope>NUCLEOTIDE SEQUENCE</scope>
    <source>
        <tissue evidence="9">Salivary gland</tissue>
    </source>
</reference>
<feature type="binding site" evidence="5">
    <location>
        <position position="569"/>
    </location>
    <ligand>
        <name>hydrogencarbonate</name>
        <dbReference type="ChEBI" id="CHEBI:17544"/>
        <label>1</label>
    </ligand>
</feature>
<dbReference type="GO" id="GO:0005886">
    <property type="term" value="C:plasma membrane"/>
    <property type="evidence" value="ECO:0007669"/>
    <property type="project" value="TreeGrafter"/>
</dbReference>
<feature type="binding site" evidence="5">
    <location>
        <position position="568"/>
    </location>
    <ligand>
        <name>hydrogencarbonate</name>
        <dbReference type="ChEBI" id="CHEBI:17544"/>
        <label>1</label>
    </ligand>
</feature>
<dbReference type="PRINTS" id="PR00422">
    <property type="entry name" value="TRANSFERRIN"/>
</dbReference>
<dbReference type="FunFam" id="3.40.190.10:FF:000095">
    <property type="entry name" value="Lactotransferrin"/>
    <property type="match status" value="1"/>
</dbReference>
<dbReference type="GO" id="GO:0005615">
    <property type="term" value="C:extracellular space"/>
    <property type="evidence" value="ECO:0007669"/>
    <property type="project" value="InterPro"/>
</dbReference>
<evidence type="ECO:0000256" key="4">
    <source>
        <dbReference type="ARBA" id="ARBA00023157"/>
    </source>
</evidence>
<dbReference type="PROSITE" id="PS51408">
    <property type="entry name" value="TRANSFERRIN_LIKE_4"/>
    <property type="match status" value="2"/>
</dbReference>
<feature type="domain" description="Transferrin-like" evidence="8">
    <location>
        <begin position="453"/>
        <end position="798"/>
    </location>
</feature>
<dbReference type="PIRSF" id="PIRSF002549">
    <property type="entry name" value="Transferrin"/>
    <property type="match status" value="1"/>
</dbReference>
<feature type="disulfide bond" evidence="7">
    <location>
        <begin position="65"/>
        <end position="84"/>
    </location>
</feature>
<keyword evidence="6" id="KW-0479">Metal-binding</keyword>
<dbReference type="GO" id="GO:0006826">
    <property type="term" value="P:iron ion transport"/>
    <property type="evidence" value="ECO:0007669"/>
    <property type="project" value="TreeGrafter"/>
</dbReference>
<dbReference type="GO" id="GO:0005769">
    <property type="term" value="C:early endosome"/>
    <property type="evidence" value="ECO:0007669"/>
    <property type="project" value="TreeGrafter"/>
</dbReference>
<dbReference type="InterPro" id="IPR016357">
    <property type="entry name" value="Transferrin"/>
</dbReference>
<organism evidence="9">
    <name type="scientific">Rhipicephalus pulchellus</name>
    <name type="common">Yellow backed tick</name>
    <name type="synonym">Dermacentor pulchellus</name>
    <dbReference type="NCBI Taxonomy" id="72859"/>
    <lineage>
        <taxon>Eukaryota</taxon>
        <taxon>Metazoa</taxon>
        <taxon>Ecdysozoa</taxon>
        <taxon>Arthropoda</taxon>
        <taxon>Chelicerata</taxon>
        <taxon>Arachnida</taxon>
        <taxon>Acari</taxon>
        <taxon>Parasitiformes</taxon>
        <taxon>Ixodida</taxon>
        <taxon>Ixodoidea</taxon>
        <taxon>Ixodidae</taxon>
        <taxon>Rhipicephalinae</taxon>
        <taxon>Rhipicephalus</taxon>
        <taxon>Rhipicephalus</taxon>
    </lineage>
</organism>
<feature type="disulfide bond" evidence="7">
    <location>
        <begin position="588"/>
        <end position="798"/>
    </location>
</feature>
<feature type="domain" description="Transferrin-like" evidence="8">
    <location>
        <begin position="52"/>
        <end position="382"/>
    </location>
</feature>
<feature type="disulfide bond" evidence="7">
    <location>
        <begin position="282"/>
        <end position="296"/>
    </location>
</feature>
<dbReference type="CDD" id="cd13529">
    <property type="entry name" value="PBP2_transferrin"/>
    <property type="match status" value="2"/>
</dbReference>
<feature type="disulfide bond" evidence="7">
    <location>
        <begin position="55"/>
        <end position="93"/>
    </location>
</feature>
<dbReference type="AlphaFoldDB" id="L7MHW9"/>
<comment type="subcellular location">
    <subcellularLocation>
        <location evidence="1">Secreted</location>
    </subcellularLocation>
</comment>
<feature type="disulfide bond" evidence="7">
    <location>
        <begin position="161"/>
        <end position="250"/>
    </location>
</feature>
<keyword evidence="3" id="KW-0677">Repeat</keyword>
<feature type="disulfide bond" evidence="7">
    <location>
        <begin position="466"/>
        <end position="484"/>
    </location>
</feature>
<dbReference type="PANTHER" id="PTHR11485:SF29">
    <property type="entry name" value="TRANSFERRIN 2"/>
    <property type="match status" value="1"/>
</dbReference>
<reference evidence="9" key="2">
    <citation type="journal article" date="2015" name="J. Proteomics">
        <title>Sexual differences in the sialomes of the zebra tick, Rhipicephalus pulchellus.</title>
        <authorList>
            <person name="Tan A.W."/>
            <person name="Francischetti I.M."/>
            <person name="Slovak M."/>
            <person name="Kini R.M."/>
            <person name="Ribeiro J.M."/>
        </authorList>
    </citation>
    <scope>NUCLEOTIDE SEQUENCE</scope>
    <source>
        <tissue evidence="9">Salivary gland</tissue>
    </source>
</reference>
<feature type="binding site" evidence="5">
    <location>
        <position position="169"/>
    </location>
    <ligand>
        <name>hydrogencarbonate</name>
        <dbReference type="ChEBI" id="CHEBI:17544"/>
        <label>1</label>
    </ligand>
</feature>
<feature type="disulfide bond" evidence="7">
    <location>
        <begin position="224"/>
        <end position="235"/>
    </location>
</feature>
<feature type="disulfide bond" evidence="7">
    <location>
        <begin position="560"/>
        <end position="650"/>
    </location>
</feature>
<dbReference type="Pfam" id="PF00405">
    <property type="entry name" value="Transferrin"/>
    <property type="match status" value="2"/>
</dbReference>
<dbReference type="InterPro" id="IPR018195">
    <property type="entry name" value="Transferrin_Fe_BS"/>
</dbReference>
<keyword evidence="4 7" id="KW-1015">Disulfide bond</keyword>
<feature type="binding site" evidence="6">
    <location>
        <position position="108"/>
    </location>
    <ligand>
        <name>Fe(3+)</name>
        <dbReference type="ChEBI" id="CHEBI:29034"/>
        <label>1</label>
    </ligand>
</feature>
<evidence type="ECO:0000256" key="7">
    <source>
        <dbReference type="PIRSR" id="PIRSR002549-4"/>
    </source>
</evidence>
<keyword evidence="6" id="KW-0408">Iron</keyword>
<evidence type="ECO:0000256" key="6">
    <source>
        <dbReference type="PIRSR" id="PIRSR002549-3"/>
    </source>
</evidence>
<feature type="disulfide bond" evidence="7">
    <location>
        <begin position="204"/>
        <end position="227"/>
    </location>
</feature>
<dbReference type="PANTHER" id="PTHR11485">
    <property type="entry name" value="TRANSFERRIN"/>
    <property type="match status" value="1"/>
</dbReference>
<feature type="disulfide bond" evidence="7">
    <location>
        <begin position="456"/>
        <end position="493"/>
    </location>
</feature>
<feature type="binding site" evidence="6">
    <location>
        <position position="137"/>
    </location>
    <ligand>
        <name>Fe(3+)</name>
        <dbReference type="ChEBI" id="CHEBI:29034"/>
        <label>1</label>
    </ligand>
</feature>
<evidence type="ECO:0000256" key="5">
    <source>
        <dbReference type="PIRSR" id="PIRSR002549-2"/>
    </source>
</evidence>
<keyword evidence="2" id="KW-0964">Secreted</keyword>
<feature type="disulfide bond" evidence="7">
    <location>
        <begin position="691"/>
        <end position="705"/>
    </location>
</feature>
<name>L7MHW9_RHIPC</name>
<feature type="binding site" evidence="5">
    <location>
        <position position="163"/>
    </location>
    <ligand>
        <name>hydrogencarbonate</name>
        <dbReference type="ChEBI" id="CHEBI:17544"/>
        <label>1</label>
    </ligand>
</feature>
<feature type="disulfide bond" evidence="7">
    <location>
        <begin position="622"/>
        <end position="633"/>
    </location>
</feature>
<feature type="binding site" evidence="5">
    <location>
        <position position="562"/>
    </location>
    <ligand>
        <name>hydrogencarbonate</name>
        <dbReference type="ChEBI" id="CHEBI:17544"/>
        <label>1</label>
    </ligand>
</feature>
<protein>
    <submittedName>
        <fullName evidence="9">Putative transferrin 2</fullName>
    </submittedName>
</protein>
<dbReference type="EMBL" id="GACK01001479">
    <property type="protein sequence ID" value="JAA63555.1"/>
    <property type="molecule type" value="mRNA"/>
</dbReference>
<evidence type="ECO:0000256" key="2">
    <source>
        <dbReference type="ARBA" id="ARBA00022525"/>
    </source>
</evidence>
<accession>L7MHW9</accession>
<dbReference type="SMART" id="SM00094">
    <property type="entry name" value="TR_FER"/>
    <property type="match status" value="2"/>
</dbReference>
<feature type="binding site" evidence="6">
    <location>
        <position position="244"/>
    </location>
    <ligand>
        <name>Fe(3+)</name>
        <dbReference type="ChEBI" id="CHEBI:29034"/>
        <label>1</label>
    </ligand>
</feature>